<sequence>MARRLRLFPWMLLLLVLAIAALIWSGVSLYRANVYNQNLEAGAMQNGKSARELFADGWLLAEQGQTDKALEKYAEAAAKGDDAIRKAVFFNTGNLYLTQSVDILESEGYVAWDKVGPLMSLCKENYSKALLIDPDWIDAKYNLELALRLSPSFAGVKTPNRYNEDDDDTEDVEKRPDGWPSIPGFPRGMP</sequence>
<dbReference type="AlphaFoldDB" id="A0A239AMC0"/>
<gene>
    <name evidence="2" type="ORF">SAMN05192560_1996</name>
</gene>
<proteinExistence type="predicted"/>
<dbReference type="InterPro" id="IPR011990">
    <property type="entry name" value="TPR-like_helical_dom_sf"/>
</dbReference>
<evidence type="ECO:0000313" key="3">
    <source>
        <dbReference type="Proteomes" id="UP000198305"/>
    </source>
</evidence>
<dbReference type="EMBL" id="FZOA01000008">
    <property type="protein sequence ID" value="SNR96511.1"/>
    <property type="molecule type" value="Genomic_DNA"/>
</dbReference>
<dbReference type="OrthoDB" id="8685511at2"/>
<dbReference type="SUPFAM" id="SSF48452">
    <property type="entry name" value="TPR-like"/>
    <property type="match status" value="1"/>
</dbReference>
<feature type="region of interest" description="Disordered" evidence="1">
    <location>
        <begin position="157"/>
        <end position="190"/>
    </location>
</feature>
<organism evidence="2 3">
    <name type="scientific">Methylobacillus rhizosphaerae</name>
    <dbReference type="NCBI Taxonomy" id="551994"/>
    <lineage>
        <taxon>Bacteria</taxon>
        <taxon>Pseudomonadati</taxon>
        <taxon>Pseudomonadota</taxon>
        <taxon>Betaproteobacteria</taxon>
        <taxon>Nitrosomonadales</taxon>
        <taxon>Methylophilaceae</taxon>
        <taxon>Methylobacillus</taxon>
    </lineage>
</organism>
<evidence type="ECO:0000313" key="2">
    <source>
        <dbReference type="EMBL" id="SNR96511.1"/>
    </source>
</evidence>
<accession>A0A239AMC0</accession>
<dbReference type="RefSeq" id="WP_089376080.1">
    <property type="nucleotide sequence ID" value="NZ_FZOA01000008.1"/>
</dbReference>
<dbReference type="Gene3D" id="1.25.40.10">
    <property type="entry name" value="Tetratricopeptide repeat domain"/>
    <property type="match status" value="1"/>
</dbReference>
<name>A0A239AMC0_9PROT</name>
<reference evidence="3" key="1">
    <citation type="submission" date="2017-06" db="EMBL/GenBank/DDBJ databases">
        <authorList>
            <person name="Varghese N."/>
            <person name="Submissions S."/>
        </authorList>
    </citation>
    <scope>NUCLEOTIDE SEQUENCE [LARGE SCALE GENOMIC DNA]</scope>
    <source>
        <strain evidence="3">Ca-68</strain>
    </source>
</reference>
<keyword evidence="3" id="KW-1185">Reference proteome</keyword>
<protein>
    <submittedName>
        <fullName evidence="2">MxaK protein</fullName>
    </submittedName>
</protein>
<evidence type="ECO:0000256" key="1">
    <source>
        <dbReference type="SAM" id="MobiDB-lite"/>
    </source>
</evidence>
<dbReference type="Proteomes" id="UP000198305">
    <property type="component" value="Unassembled WGS sequence"/>
</dbReference>